<keyword evidence="1" id="KW-0732">Signal</keyword>
<comment type="caution">
    <text evidence="2">The sequence shown here is derived from an EMBL/GenBank/DDBJ whole genome shotgun (WGS) entry which is preliminary data.</text>
</comment>
<dbReference type="InterPro" id="IPR026341">
    <property type="entry name" value="T9SS_type_B"/>
</dbReference>
<reference evidence="2 3" key="1">
    <citation type="submission" date="2018-06" db="EMBL/GenBank/DDBJ databases">
        <title>Genomic Encyclopedia of Archaeal and Bacterial Type Strains, Phase II (KMG-II): from individual species to whole genera.</title>
        <authorList>
            <person name="Goeker M."/>
        </authorList>
    </citation>
    <scope>NUCLEOTIDE SEQUENCE [LARGE SCALE GENOMIC DNA]</scope>
    <source>
        <strain evidence="2 3">DSM 15361</strain>
    </source>
</reference>
<dbReference type="EMBL" id="QKYV01000004">
    <property type="protein sequence ID" value="PZW40531.1"/>
    <property type="molecule type" value="Genomic_DNA"/>
</dbReference>
<evidence type="ECO:0000313" key="3">
    <source>
        <dbReference type="Proteomes" id="UP000249542"/>
    </source>
</evidence>
<dbReference type="Pfam" id="PF13585">
    <property type="entry name" value="CHU_C"/>
    <property type="match status" value="1"/>
</dbReference>
<dbReference type="AlphaFoldDB" id="A0A2W7I0T6"/>
<keyword evidence="3" id="KW-1185">Reference proteome</keyword>
<organism evidence="2 3">
    <name type="scientific">Mesonia algae</name>
    <dbReference type="NCBI Taxonomy" id="213248"/>
    <lineage>
        <taxon>Bacteria</taxon>
        <taxon>Pseudomonadati</taxon>
        <taxon>Bacteroidota</taxon>
        <taxon>Flavobacteriia</taxon>
        <taxon>Flavobacteriales</taxon>
        <taxon>Flavobacteriaceae</taxon>
        <taxon>Mesonia</taxon>
    </lineage>
</organism>
<feature type="chain" id="PRO_5015909972" evidence="1">
    <location>
        <begin position="19"/>
        <end position="957"/>
    </location>
</feature>
<dbReference type="Proteomes" id="UP000249542">
    <property type="component" value="Unassembled WGS sequence"/>
</dbReference>
<feature type="signal peptide" evidence="1">
    <location>
        <begin position="1"/>
        <end position="18"/>
    </location>
</feature>
<gene>
    <name evidence="2" type="ORF">LX95_01594</name>
</gene>
<proteinExistence type="predicted"/>
<name>A0A2W7I0T6_9FLAO</name>
<dbReference type="SUPFAM" id="SSF75011">
    <property type="entry name" value="3-carboxy-cis,cis-mucoante lactonizing enzyme"/>
    <property type="match status" value="1"/>
</dbReference>
<dbReference type="Gene3D" id="2.130.10.10">
    <property type="entry name" value="YVTN repeat-like/Quinoprotein amine dehydrogenase"/>
    <property type="match status" value="1"/>
</dbReference>
<protein>
    <submittedName>
        <fullName evidence="2">Gliding motility-associated-like protein</fullName>
    </submittedName>
</protein>
<dbReference type="NCBIfam" id="TIGR04131">
    <property type="entry name" value="Bac_Flav_CTERM"/>
    <property type="match status" value="1"/>
</dbReference>
<evidence type="ECO:0000256" key="1">
    <source>
        <dbReference type="SAM" id="SignalP"/>
    </source>
</evidence>
<dbReference type="RefSeq" id="WP_111540911.1">
    <property type="nucleotide sequence ID" value="NZ_QKYV01000004.1"/>
</dbReference>
<accession>A0A2W7I0T6</accession>
<sequence>MKSLLNLFLVLFSIGVYAQGEANTWYFGNNAGVNFNTSPPSALNNGQVNTNEGCSSISNENGQLLFYTDGRTVWNRNHQIMANANYFGGSGLLGDPSSTSSGLIVPHPTNDDLYYIFTVDEPHHENANAYPNQGPADASGNSIPTYTDINGTIPQDDDGFNNGLNYSLVDMNLNGGLGDIVATEKNMPLITYDPSDAEEIKYKCSEKITAVKGADCNSIWLMTHFIDKFYAFKIDASGVDTTPIISQTGPNIPIASYRRSALGYMKASPNGEKILIAHNTRTFNQNGNEDWDDGGVYLSDFDPITGTVSNSTALIENVNAYGVEFSMNTKKAYATTTQQNTLNLYQWDLESNDIPNSIQSIPGATGSSATALQLASNGKIYKSIIGSNVLAVINNPEADAANVDYSQSTTNGAISLNGNSSTFGLPPFIQSFFLNTINIIDGDDENIVTELKLCPQENYSLSYQNIPGATYSWYKDGQLIPGEVDNTLDTSFDTTQTLPYSNTYKLEIEPNNGECPFKGIATIIYNDFPTANNVEYLNCSLNSQPTSLFNLESIYSKVNPDIETSSNIEASFFETFPEAENENNAINNITNYQNTSNPQILYVKVFDNQTGCSKIATVELEVVIIQNTEITKSLCPTNDSGIEIFNLSEIEDNAINNNQNLNGIFYTSIENAVSQVNPIENQNSFENENPFNQTLYLRIDTSLGCNDILKVNLEVYEPIPIGEDIPEIIYCLEDLPQKIELNSGIPSNLTSNYTYLWSPSGKTSETIETNEITTHSVTVTDQFGCSQTRNITIKASNKASFEVKVNDFSENNSLNILLNENSVGSYEYALNNSLGPYQPEPHFDGLKPGIYSIYVRDINGCGISKKTVGVKNIMKFFTPNQDGFNDRWTILGKYESNLSNAKIYIYDRFGKLLAGLKGNSLGWDGRYNGKNMPSNDYWYKVILEDGQVFTGNFSLIR</sequence>
<dbReference type="InterPro" id="IPR015943">
    <property type="entry name" value="WD40/YVTN_repeat-like_dom_sf"/>
</dbReference>
<evidence type="ECO:0000313" key="2">
    <source>
        <dbReference type="EMBL" id="PZW40531.1"/>
    </source>
</evidence>